<dbReference type="EMBL" id="JABSTQ010009135">
    <property type="protein sequence ID" value="KAG0432600.1"/>
    <property type="molecule type" value="Genomic_DNA"/>
</dbReference>
<gene>
    <name evidence="1" type="ORF">HPB47_020698</name>
</gene>
<protein>
    <submittedName>
        <fullName evidence="1">Uncharacterized protein</fullName>
    </submittedName>
</protein>
<proteinExistence type="predicted"/>
<evidence type="ECO:0000313" key="1">
    <source>
        <dbReference type="EMBL" id="KAG0432600.1"/>
    </source>
</evidence>
<keyword evidence="2" id="KW-1185">Reference proteome</keyword>
<accession>A0AC60QI80</accession>
<comment type="caution">
    <text evidence="1">The sequence shown here is derived from an EMBL/GenBank/DDBJ whole genome shotgun (WGS) entry which is preliminary data.</text>
</comment>
<dbReference type="Proteomes" id="UP000805193">
    <property type="component" value="Unassembled WGS sequence"/>
</dbReference>
<reference evidence="1 2" key="1">
    <citation type="journal article" date="2020" name="Cell">
        <title>Large-Scale Comparative Analyses of Tick Genomes Elucidate Their Genetic Diversity and Vector Capacities.</title>
        <authorList>
            <consortium name="Tick Genome and Microbiome Consortium (TIGMIC)"/>
            <person name="Jia N."/>
            <person name="Wang J."/>
            <person name="Shi W."/>
            <person name="Du L."/>
            <person name="Sun Y."/>
            <person name="Zhan W."/>
            <person name="Jiang J.F."/>
            <person name="Wang Q."/>
            <person name="Zhang B."/>
            <person name="Ji P."/>
            <person name="Bell-Sakyi L."/>
            <person name="Cui X.M."/>
            <person name="Yuan T.T."/>
            <person name="Jiang B.G."/>
            <person name="Yang W.F."/>
            <person name="Lam T.T."/>
            <person name="Chang Q.C."/>
            <person name="Ding S.J."/>
            <person name="Wang X.J."/>
            <person name="Zhu J.G."/>
            <person name="Ruan X.D."/>
            <person name="Zhao L."/>
            <person name="Wei J.T."/>
            <person name="Ye R.Z."/>
            <person name="Que T.C."/>
            <person name="Du C.H."/>
            <person name="Zhou Y.H."/>
            <person name="Cheng J.X."/>
            <person name="Dai P.F."/>
            <person name="Guo W.B."/>
            <person name="Han X.H."/>
            <person name="Huang E.J."/>
            <person name="Li L.F."/>
            <person name="Wei W."/>
            <person name="Gao Y.C."/>
            <person name="Liu J.Z."/>
            <person name="Shao H.Z."/>
            <person name="Wang X."/>
            <person name="Wang C.C."/>
            <person name="Yang T.C."/>
            <person name="Huo Q.B."/>
            <person name="Li W."/>
            <person name="Chen H.Y."/>
            <person name="Chen S.E."/>
            <person name="Zhou L.G."/>
            <person name="Ni X.B."/>
            <person name="Tian J.H."/>
            <person name="Sheng Y."/>
            <person name="Liu T."/>
            <person name="Pan Y.S."/>
            <person name="Xia L.Y."/>
            <person name="Li J."/>
            <person name="Zhao F."/>
            <person name="Cao W.C."/>
        </authorList>
    </citation>
    <scope>NUCLEOTIDE SEQUENCE [LARGE SCALE GENOMIC DNA]</scope>
    <source>
        <strain evidence="1">Iper-2018</strain>
    </source>
</reference>
<name>A0AC60QI80_IXOPE</name>
<organism evidence="1 2">
    <name type="scientific">Ixodes persulcatus</name>
    <name type="common">Taiga tick</name>
    <dbReference type="NCBI Taxonomy" id="34615"/>
    <lineage>
        <taxon>Eukaryota</taxon>
        <taxon>Metazoa</taxon>
        <taxon>Ecdysozoa</taxon>
        <taxon>Arthropoda</taxon>
        <taxon>Chelicerata</taxon>
        <taxon>Arachnida</taxon>
        <taxon>Acari</taxon>
        <taxon>Parasitiformes</taxon>
        <taxon>Ixodida</taxon>
        <taxon>Ixodoidea</taxon>
        <taxon>Ixodidae</taxon>
        <taxon>Ixodinae</taxon>
        <taxon>Ixodes</taxon>
    </lineage>
</organism>
<evidence type="ECO:0000313" key="2">
    <source>
        <dbReference type="Proteomes" id="UP000805193"/>
    </source>
</evidence>
<sequence>MRPSYLEATQPPWPWLILMATCGRLRAFCFGAPSPHSMRSAAQVPMTQAAEVVSSRYRGPQPAESRPPSTLDISHVLPRARRSWSASPEAYIVSAPELVNPKLFPDIEQPAFDNSTPRSVTTQQAQTVYLQCLVNNLSGITVLWSKI</sequence>